<dbReference type="InterPro" id="IPR009637">
    <property type="entry name" value="GPR107/GPR108-like"/>
</dbReference>
<dbReference type="OrthoDB" id="29657at2759"/>
<feature type="compositionally biased region" description="Basic and acidic residues" evidence="6">
    <location>
        <begin position="166"/>
        <end position="178"/>
    </location>
</feature>
<reference evidence="10 11" key="2">
    <citation type="submission" date="2019-01" db="EMBL/GenBank/DDBJ databases">
        <title>The decoding of complex shrimp genome reveals the adaptation for benthos swimmer, frequently molting mechanism and breeding impact on genome.</title>
        <authorList>
            <person name="Sun Y."/>
            <person name="Gao Y."/>
            <person name="Yu Y."/>
        </authorList>
    </citation>
    <scope>NUCLEOTIDE SEQUENCE [LARGE SCALE GENOMIC DNA]</scope>
    <source>
        <tissue evidence="10">Muscle</tissue>
    </source>
</reference>
<evidence type="ECO:0000256" key="6">
    <source>
        <dbReference type="SAM" id="MobiDB-lite"/>
    </source>
</evidence>
<dbReference type="GO" id="GO:0016020">
    <property type="term" value="C:membrane"/>
    <property type="evidence" value="ECO:0007669"/>
    <property type="project" value="UniProtKB-SubCell"/>
</dbReference>
<evidence type="ECO:0000313" key="10">
    <source>
        <dbReference type="EMBL" id="ROT78512.1"/>
    </source>
</evidence>
<feature type="transmembrane region" description="Helical" evidence="7">
    <location>
        <begin position="272"/>
        <end position="292"/>
    </location>
</feature>
<dbReference type="PANTHER" id="PTHR21229:SF2">
    <property type="entry name" value="RE59932P"/>
    <property type="match status" value="1"/>
</dbReference>
<dbReference type="STRING" id="6689.A0A3R7P8J1"/>
<evidence type="ECO:0000256" key="5">
    <source>
        <dbReference type="ARBA" id="ARBA00023136"/>
    </source>
</evidence>
<organism evidence="10 11">
    <name type="scientific">Penaeus vannamei</name>
    <name type="common">Whiteleg shrimp</name>
    <name type="synonym">Litopenaeus vannamei</name>
    <dbReference type="NCBI Taxonomy" id="6689"/>
    <lineage>
        <taxon>Eukaryota</taxon>
        <taxon>Metazoa</taxon>
        <taxon>Ecdysozoa</taxon>
        <taxon>Arthropoda</taxon>
        <taxon>Crustacea</taxon>
        <taxon>Multicrustacea</taxon>
        <taxon>Malacostraca</taxon>
        <taxon>Eumalacostraca</taxon>
        <taxon>Eucarida</taxon>
        <taxon>Decapoda</taxon>
        <taxon>Dendrobranchiata</taxon>
        <taxon>Penaeoidea</taxon>
        <taxon>Penaeidae</taxon>
        <taxon>Penaeus</taxon>
    </lineage>
</organism>
<keyword evidence="5 7" id="KW-0472">Membrane</keyword>
<evidence type="ECO:0000256" key="7">
    <source>
        <dbReference type="SAM" id="Phobius"/>
    </source>
</evidence>
<keyword evidence="2 7" id="KW-0812">Transmembrane</keyword>
<feature type="transmembrane region" description="Helical" evidence="7">
    <location>
        <begin position="304"/>
        <end position="327"/>
    </location>
</feature>
<name>A0A3R7P8J1_PENVA</name>
<keyword evidence="11" id="KW-1185">Reference proteome</keyword>
<keyword evidence="3 8" id="KW-0732">Signal</keyword>
<dbReference type="Proteomes" id="UP000283509">
    <property type="component" value="Unassembled WGS sequence"/>
</dbReference>
<sequence>MVRCKIKLFQLAFALILISGRVIDARKHKLDLKNDSRRYFPISTFGFYRNGYLDVKVDKFKITPENADKKFGFSLEKTANPYTDNHPEQCQLNNFKYNDSAVQHVFFIFDLANKQVYLNCSADMTLLHVLKGKDVLENSKELKHLRLTDTNLFASHKQKRATWARSKRDAETELKGPAKDGTSTVRPVNREVIKQKCNDVKINMTYENGFYSFKFLVYVALEKEEGLYNLNFHNCMNYPPGAGYSKIDMALQIEEVNPDDNYLSAGEMPLPALYFMMALLFFLSACFWFFLLKKSKDPVFKIHYLMGVLVIIKSFSLLFHGVNYHFIQTRGVHMEAWAVMFYIMHLLKGALLFTVLALIGSGWAFIKHVLSSKERKIFMIIIPLQIIANVATIIVEETEEASQEHAMWVELLFLLDFLCCGAILLPVVWSIRHLQEASQSDGKAAINLKKLKLFRHFYIMIVCYIYFTRIIVYLLRMTVPFQYEWLDDMFREMATYVFFVMTGYKFRPANNNPYFRVTTDDEDMDEVLTTTGLTEGVTRVNQHNKDSSKNKDHLEVEVYEDDEEVNLLNTQESSHAFD</sequence>
<evidence type="ECO:0000256" key="1">
    <source>
        <dbReference type="ARBA" id="ARBA00004141"/>
    </source>
</evidence>
<gene>
    <name evidence="10" type="ORF">C7M84_002767</name>
</gene>
<proteinExistence type="predicted"/>
<evidence type="ECO:0000256" key="3">
    <source>
        <dbReference type="ARBA" id="ARBA00022729"/>
    </source>
</evidence>
<feature type="domain" description="GOST seven transmembrane" evidence="9">
    <location>
        <begin position="269"/>
        <end position="513"/>
    </location>
</feature>
<evidence type="ECO:0000256" key="4">
    <source>
        <dbReference type="ARBA" id="ARBA00022989"/>
    </source>
</evidence>
<feature type="signal peptide" evidence="8">
    <location>
        <begin position="1"/>
        <end position="25"/>
    </location>
</feature>
<evidence type="ECO:0000256" key="8">
    <source>
        <dbReference type="SAM" id="SignalP"/>
    </source>
</evidence>
<keyword evidence="4 7" id="KW-1133">Transmembrane helix</keyword>
<evidence type="ECO:0000313" key="11">
    <source>
        <dbReference type="Proteomes" id="UP000283509"/>
    </source>
</evidence>
<protein>
    <recommendedName>
        <fullName evidence="9">GOST seven transmembrane domain-containing protein</fullName>
    </recommendedName>
</protein>
<dbReference type="GO" id="GO:0005794">
    <property type="term" value="C:Golgi apparatus"/>
    <property type="evidence" value="ECO:0007669"/>
    <property type="project" value="TreeGrafter"/>
</dbReference>
<comment type="subcellular location">
    <subcellularLocation>
        <location evidence="1">Membrane</location>
        <topology evidence="1">Multi-pass membrane protein</topology>
    </subcellularLocation>
</comment>
<comment type="caution">
    <text evidence="10">The sequence shown here is derived from an EMBL/GenBank/DDBJ whole genome shotgun (WGS) entry which is preliminary data.</text>
</comment>
<feature type="region of interest" description="Disordered" evidence="6">
    <location>
        <begin position="164"/>
        <end position="184"/>
    </location>
</feature>
<feature type="transmembrane region" description="Helical" evidence="7">
    <location>
        <begin position="407"/>
        <end position="429"/>
    </location>
</feature>
<evidence type="ECO:0000259" key="9">
    <source>
        <dbReference type="Pfam" id="PF06814"/>
    </source>
</evidence>
<dbReference type="EMBL" id="QCYY01001370">
    <property type="protein sequence ID" value="ROT78512.1"/>
    <property type="molecule type" value="Genomic_DNA"/>
</dbReference>
<dbReference type="AlphaFoldDB" id="A0A3R7P8J1"/>
<reference evidence="10 11" key="1">
    <citation type="submission" date="2018-04" db="EMBL/GenBank/DDBJ databases">
        <authorList>
            <person name="Zhang X."/>
            <person name="Yuan J."/>
            <person name="Li F."/>
            <person name="Xiang J."/>
        </authorList>
    </citation>
    <scope>NUCLEOTIDE SEQUENCE [LARGE SCALE GENOMIC DNA]</scope>
    <source>
        <tissue evidence="10">Muscle</tissue>
    </source>
</reference>
<feature type="chain" id="PRO_5018573697" description="GOST seven transmembrane domain-containing protein" evidence="8">
    <location>
        <begin position="26"/>
        <end position="578"/>
    </location>
</feature>
<feature type="transmembrane region" description="Helical" evidence="7">
    <location>
        <begin position="377"/>
        <end position="395"/>
    </location>
</feature>
<feature type="transmembrane region" description="Helical" evidence="7">
    <location>
        <begin position="457"/>
        <end position="477"/>
    </location>
</feature>
<dbReference type="InterPro" id="IPR053937">
    <property type="entry name" value="GOST_TM"/>
</dbReference>
<evidence type="ECO:0000256" key="2">
    <source>
        <dbReference type="ARBA" id="ARBA00022692"/>
    </source>
</evidence>
<dbReference type="PANTHER" id="PTHR21229">
    <property type="entry name" value="LUNG SEVEN TRANSMEMBRANE RECEPTOR"/>
    <property type="match status" value="1"/>
</dbReference>
<feature type="transmembrane region" description="Helical" evidence="7">
    <location>
        <begin position="339"/>
        <end position="365"/>
    </location>
</feature>
<dbReference type="Pfam" id="PF06814">
    <property type="entry name" value="GOST_TM"/>
    <property type="match status" value="1"/>
</dbReference>
<accession>A0A3R7P8J1</accession>